<dbReference type="Pfam" id="PF11992">
    <property type="entry name" value="TgpA_N"/>
    <property type="match status" value="1"/>
</dbReference>
<dbReference type="AlphaFoldDB" id="A0A7W9PVQ2"/>
<feature type="transmembrane region" description="Helical" evidence="2">
    <location>
        <begin position="135"/>
        <end position="153"/>
    </location>
</feature>
<feature type="transmembrane region" description="Helical" evidence="2">
    <location>
        <begin position="53"/>
        <end position="70"/>
    </location>
</feature>
<dbReference type="InterPro" id="IPR025403">
    <property type="entry name" value="TgpA-like_C"/>
</dbReference>
<keyword evidence="4" id="KW-0378">Hydrolase</keyword>
<dbReference type="InterPro" id="IPR052901">
    <property type="entry name" value="Bact_TGase-like"/>
</dbReference>
<feature type="transmembrane region" description="Helical" evidence="2">
    <location>
        <begin position="77"/>
        <end position="94"/>
    </location>
</feature>
<dbReference type="Pfam" id="PF13559">
    <property type="entry name" value="DUF4129"/>
    <property type="match status" value="1"/>
</dbReference>
<dbReference type="GO" id="GO:0008233">
    <property type="term" value="F:peptidase activity"/>
    <property type="evidence" value="ECO:0007669"/>
    <property type="project" value="UniProtKB-KW"/>
</dbReference>
<feature type="transmembrane region" description="Helical" evidence="2">
    <location>
        <begin position="186"/>
        <end position="205"/>
    </location>
</feature>
<keyword evidence="2" id="KW-1133">Transmembrane helix</keyword>
<comment type="caution">
    <text evidence="4">The sequence shown here is derived from an EMBL/GenBank/DDBJ whole genome shotgun (WGS) entry which is preliminary data.</text>
</comment>
<dbReference type="PANTHER" id="PTHR42736:SF1">
    <property type="entry name" value="PROTEIN-GLUTAMINE GAMMA-GLUTAMYLTRANSFERASE"/>
    <property type="match status" value="1"/>
</dbReference>
<sequence length="763" mass="80925">MERSGTTMKSPSRTGEPVGVLHYAELALATLSVATTALVYGELFATKGHLVPLLAATAGAAVLATVTALLRRRTPTTVAVAVVGFVVVAVYAVLTPTLRHGIPTLDTLDTLRTGVLRGWARILSVGLPADVSGELLITPALILFTAAFVAVSVSLRTRSLLGPLAAPVLSLVAALLLTASRAGDELMLTGVLLPVLLLLVLIRAVRLDQTDIVTGTDGDSAARGTAGRTLFGLPVVVIVTVVGVVLSQAVPLATGSNRFDPRDVVSVPVEVEDTLTPLATLKSQLQEKKPRELFTVRVDGNPLGGRLDRVRTAALDTYDGALWTSSDQFLVAGHTLAPDPGLTPTARVALHVEIKQLDHPYLPAVGRPERVTAHGIGFSDDSGVLAADARTRPGLSYDVVGAVRPRDSAARLALPRLTPDTKRYTTVPPELPAELSRAAVEITGGADEPYAKLVALEKRLRSSPYSLSARPGHSLDALRRLFDDKQHKTAVGYAEQYAAAFVVLARSQGFPARVATGYVLRPGERKGSTYTVRSTDAYAWAEVAMTGYGWMAFDPTDPTRKPTDKSDPKKPDRAGGQNPAASDNRATDQGTIPNIPVAGGGRSAMDWALIVLGILLALVIVVPTLIALEKWRRRRGRRTGPPSRQIVGAWRTSTDRLMETGMPVPRSLTALEVAGRAEHRLGETAAPVAVLAPLVTEAVFSPAEPALEAVAQAWQADAALRSALRRDRGAAATVVAWFDPRPLIAGSRQDRRSRKALKKLQGG</sequence>
<dbReference type="Pfam" id="PF01841">
    <property type="entry name" value="Transglut_core"/>
    <property type="match status" value="1"/>
</dbReference>
<feature type="transmembrane region" description="Helical" evidence="2">
    <location>
        <begin position="230"/>
        <end position="250"/>
    </location>
</feature>
<dbReference type="EMBL" id="JACHJK010000006">
    <property type="protein sequence ID" value="MBB5928288.1"/>
    <property type="molecule type" value="Genomic_DNA"/>
</dbReference>
<dbReference type="Gene3D" id="3.10.620.30">
    <property type="match status" value="1"/>
</dbReference>
<keyword evidence="5" id="KW-1185">Reference proteome</keyword>
<accession>A0A7W9PVQ2</accession>
<dbReference type="InterPro" id="IPR021878">
    <property type="entry name" value="TgpA_N"/>
</dbReference>
<evidence type="ECO:0000256" key="1">
    <source>
        <dbReference type="SAM" id="MobiDB-lite"/>
    </source>
</evidence>
<evidence type="ECO:0000313" key="5">
    <source>
        <dbReference type="Proteomes" id="UP000585836"/>
    </source>
</evidence>
<dbReference type="InterPro" id="IPR002931">
    <property type="entry name" value="Transglutaminase-like"/>
</dbReference>
<feature type="domain" description="Transglutaminase-like" evidence="3">
    <location>
        <begin position="486"/>
        <end position="557"/>
    </location>
</feature>
<dbReference type="SMART" id="SM00460">
    <property type="entry name" value="TGc"/>
    <property type="match status" value="1"/>
</dbReference>
<protein>
    <submittedName>
        <fullName evidence="4">Transglutaminase-like putative cysteine protease</fullName>
    </submittedName>
</protein>
<feature type="transmembrane region" description="Helical" evidence="2">
    <location>
        <begin position="20"/>
        <end position="41"/>
    </location>
</feature>
<evidence type="ECO:0000313" key="4">
    <source>
        <dbReference type="EMBL" id="MBB5928288.1"/>
    </source>
</evidence>
<dbReference type="PANTHER" id="PTHR42736">
    <property type="entry name" value="PROTEIN-GLUTAMINE GAMMA-GLUTAMYLTRANSFERASE"/>
    <property type="match status" value="1"/>
</dbReference>
<feature type="region of interest" description="Disordered" evidence="1">
    <location>
        <begin position="555"/>
        <end position="594"/>
    </location>
</feature>
<keyword evidence="4" id="KW-0645">Protease</keyword>
<dbReference type="InterPro" id="IPR038765">
    <property type="entry name" value="Papain-like_cys_pep_sf"/>
</dbReference>
<keyword evidence="2" id="KW-0812">Transmembrane</keyword>
<dbReference type="RefSeq" id="WP_184966681.1">
    <property type="nucleotide sequence ID" value="NZ_BAAAWF010000051.1"/>
</dbReference>
<evidence type="ECO:0000259" key="3">
    <source>
        <dbReference type="SMART" id="SM00460"/>
    </source>
</evidence>
<feature type="compositionally biased region" description="Basic and acidic residues" evidence="1">
    <location>
        <begin position="557"/>
        <end position="573"/>
    </location>
</feature>
<dbReference type="SUPFAM" id="SSF54001">
    <property type="entry name" value="Cysteine proteinases"/>
    <property type="match status" value="1"/>
</dbReference>
<gene>
    <name evidence="4" type="ORF">FHS34_003757</name>
</gene>
<dbReference type="Proteomes" id="UP000585836">
    <property type="component" value="Unassembled WGS sequence"/>
</dbReference>
<organism evidence="4 5">
    <name type="scientific">Streptomyces echinatus</name>
    <dbReference type="NCBI Taxonomy" id="67293"/>
    <lineage>
        <taxon>Bacteria</taxon>
        <taxon>Bacillati</taxon>
        <taxon>Actinomycetota</taxon>
        <taxon>Actinomycetes</taxon>
        <taxon>Kitasatosporales</taxon>
        <taxon>Streptomycetaceae</taxon>
        <taxon>Streptomyces</taxon>
    </lineage>
</organism>
<feature type="transmembrane region" description="Helical" evidence="2">
    <location>
        <begin position="607"/>
        <end position="628"/>
    </location>
</feature>
<dbReference type="GO" id="GO:0006508">
    <property type="term" value="P:proteolysis"/>
    <property type="evidence" value="ECO:0007669"/>
    <property type="project" value="UniProtKB-KW"/>
</dbReference>
<name>A0A7W9PVQ2_9ACTN</name>
<reference evidence="4 5" key="1">
    <citation type="submission" date="2020-08" db="EMBL/GenBank/DDBJ databases">
        <title>Genomic Encyclopedia of Type Strains, Phase III (KMG-III): the genomes of soil and plant-associated and newly described type strains.</title>
        <authorList>
            <person name="Whitman W."/>
        </authorList>
    </citation>
    <scope>NUCLEOTIDE SEQUENCE [LARGE SCALE GENOMIC DNA]</scope>
    <source>
        <strain evidence="4 5">CECT 3313</strain>
    </source>
</reference>
<feature type="transmembrane region" description="Helical" evidence="2">
    <location>
        <begin position="160"/>
        <end position="180"/>
    </location>
</feature>
<keyword evidence="2" id="KW-0472">Membrane</keyword>
<evidence type="ECO:0000256" key="2">
    <source>
        <dbReference type="SAM" id="Phobius"/>
    </source>
</evidence>
<proteinExistence type="predicted"/>